<keyword evidence="2 7" id="KW-0812">Transmembrane</keyword>
<keyword evidence="1 7" id="KW-1003">Cell membrane</keyword>
<feature type="site" description="Important for catalytic activity" evidence="7">
    <location>
        <position position="217"/>
    </location>
</feature>
<keyword evidence="9" id="KW-1185">Reference proteome</keyword>
<organism evidence="8 9">
    <name type="scientific">Methylomarinovum tepidoasis</name>
    <dbReference type="NCBI Taxonomy" id="2840183"/>
    <lineage>
        <taxon>Bacteria</taxon>
        <taxon>Pseudomonadati</taxon>
        <taxon>Pseudomonadota</taxon>
        <taxon>Gammaproteobacteria</taxon>
        <taxon>Methylococcales</taxon>
        <taxon>Methylothermaceae</taxon>
        <taxon>Methylomarinovum</taxon>
    </lineage>
</organism>
<dbReference type="GO" id="GO:0005886">
    <property type="term" value="C:plasma membrane"/>
    <property type="evidence" value="ECO:0007669"/>
    <property type="project" value="UniProtKB-UniRule"/>
</dbReference>
<evidence type="ECO:0000256" key="2">
    <source>
        <dbReference type="ARBA" id="ARBA00022692"/>
    </source>
</evidence>
<dbReference type="EC" id="4.2.2.29" evidence="7"/>
<comment type="similarity">
    <text evidence="7">Belongs to the transglycosylase MltG family.</text>
</comment>
<dbReference type="Pfam" id="PF02618">
    <property type="entry name" value="YceG"/>
    <property type="match status" value="1"/>
</dbReference>
<dbReference type="EMBL" id="AP024718">
    <property type="protein sequence ID" value="BCX87784.1"/>
    <property type="molecule type" value="Genomic_DNA"/>
</dbReference>
<gene>
    <name evidence="7" type="primary">mltG</name>
    <name evidence="8" type="ORF">MIN45_P0151</name>
</gene>
<dbReference type="NCBIfam" id="TIGR00247">
    <property type="entry name" value="endolytic transglycosylase MltG"/>
    <property type="match status" value="1"/>
</dbReference>
<dbReference type="PANTHER" id="PTHR30518">
    <property type="entry name" value="ENDOLYTIC MUREIN TRANSGLYCOSYLASE"/>
    <property type="match status" value="1"/>
</dbReference>
<accession>A0AAU9C3X9</accession>
<dbReference type="Gene3D" id="3.30.1490.480">
    <property type="entry name" value="Endolytic murein transglycosylase"/>
    <property type="match status" value="1"/>
</dbReference>
<dbReference type="AlphaFoldDB" id="A0AAU9C3X9"/>
<dbReference type="RefSeq" id="WP_286292733.1">
    <property type="nucleotide sequence ID" value="NZ_AP024718.1"/>
</dbReference>
<dbReference type="HAMAP" id="MF_02065">
    <property type="entry name" value="MltG"/>
    <property type="match status" value="1"/>
</dbReference>
<keyword evidence="6 7" id="KW-0961">Cell wall biogenesis/degradation</keyword>
<evidence type="ECO:0000256" key="4">
    <source>
        <dbReference type="ARBA" id="ARBA00023136"/>
    </source>
</evidence>
<evidence type="ECO:0000256" key="3">
    <source>
        <dbReference type="ARBA" id="ARBA00022989"/>
    </source>
</evidence>
<dbReference type="GO" id="GO:0071555">
    <property type="term" value="P:cell wall organization"/>
    <property type="evidence" value="ECO:0007669"/>
    <property type="project" value="UniProtKB-KW"/>
</dbReference>
<keyword evidence="7" id="KW-0997">Cell inner membrane</keyword>
<dbReference type="KEGG" id="meiy:MIN45_P0151"/>
<dbReference type="InterPro" id="IPR003770">
    <property type="entry name" value="MLTG-like"/>
</dbReference>
<reference evidence="9" key="1">
    <citation type="journal article" date="2024" name="Int. J. Syst. Evol. Microbiol.">
        <title>Methylomarinovum tepidoasis sp. nov., a moderately thermophilic methanotroph of the family Methylothermaceae isolated from a deep-sea hydrothermal field.</title>
        <authorList>
            <person name="Hirayama H."/>
            <person name="Takaki Y."/>
            <person name="Abe M."/>
            <person name="Miyazaki M."/>
            <person name="Uematsu K."/>
            <person name="Matsui Y."/>
            <person name="Takai K."/>
        </authorList>
    </citation>
    <scope>NUCLEOTIDE SEQUENCE [LARGE SCALE GENOMIC DNA]</scope>
    <source>
        <strain evidence="9">IN45</strain>
    </source>
</reference>
<evidence type="ECO:0000256" key="5">
    <source>
        <dbReference type="ARBA" id="ARBA00023239"/>
    </source>
</evidence>
<keyword evidence="5 7" id="KW-0456">Lyase</keyword>
<keyword evidence="4 7" id="KW-0472">Membrane</keyword>
<name>A0AAU9C3X9_9GAMM</name>
<dbReference type="GO" id="GO:0008932">
    <property type="term" value="F:lytic endotransglycosylase activity"/>
    <property type="evidence" value="ECO:0007669"/>
    <property type="project" value="UniProtKB-UniRule"/>
</dbReference>
<evidence type="ECO:0000256" key="7">
    <source>
        <dbReference type="HAMAP-Rule" id="MF_02065"/>
    </source>
</evidence>
<keyword evidence="3 7" id="KW-1133">Transmembrane helix</keyword>
<comment type="catalytic activity">
    <reaction evidence="7">
        <text>a peptidoglycan chain = a peptidoglycan chain with N-acetyl-1,6-anhydromuramyl-[peptide] at the reducing end + a peptidoglycan chain with N-acetylglucosamine at the non-reducing end.</text>
        <dbReference type="EC" id="4.2.2.29"/>
    </reaction>
</comment>
<comment type="function">
    <text evidence="7">Functions as a peptidoglycan terminase that cleaves nascent peptidoglycan strands endolytically to terminate their elongation.</text>
</comment>
<evidence type="ECO:0000256" key="1">
    <source>
        <dbReference type="ARBA" id="ARBA00022475"/>
    </source>
</evidence>
<dbReference type="PANTHER" id="PTHR30518:SF2">
    <property type="entry name" value="ENDOLYTIC MUREIN TRANSGLYCOSYLASE"/>
    <property type="match status" value="1"/>
</dbReference>
<dbReference type="Proteomes" id="UP001321450">
    <property type="component" value="Chromosome"/>
</dbReference>
<evidence type="ECO:0000313" key="9">
    <source>
        <dbReference type="Proteomes" id="UP001321450"/>
    </source>
</evidence>
<evidence type="ECO:0000256" key="6">
    <source>
        <dbReference type="ARBA" id="ARBA00023316"/>
    </source>
</evidence>
<dbReference type="GO" id="GO:0009252">
    <property type="term" value="P:peptidoglycan biosynthetic process"/>
    <property type="evidence" value="ECO:0007669"/>
    <property type="project" value="UniProtKB-UniRule"/>
</dbReference>
<dbReference type="Gene3D" id="3.30.160.60">
    <property type="entry name" value="Classic Zinc Finger"/>
    <property type="match status" value="1"/>
</dbReference>
<evidence type="ECO:0000313" key="8">
    <source>
        <dbReference type="EMBL" id="BCX87784.1"/>
    </source>
</evidence>
<proteinExistence type="inferred from homology"/>
<sequence>MKRLVWGLIVLSLVAAGGAAWVWRSYRQALERPLALELPLRFEVRRGESLRSVAERLHREGILPQPRWLLWWARQRGEAAAVRAGEYRLTPGLTPKSLLALLVSGKVAQHRLTLVEGWTVRQALQALAAEPALRHTLNDVPLSRLLAELGLPPGHPEGRFFPDTYFFTRGASDRDILRRAYRRMEQVLAGAWAGRASDLPLKTPYEALILASIVEKETARRDEMPKIAGVFIRRLRKGMKLQTDPTVIYGLGDRFDGNLRRRDLKADTPYNTYVHPGLPPTPIALPGRDAIEAALHPAAGDALYFVAKGDGSHYFSATLRQHNRAVARYQLRRR</sequence>
<protein>
    <recommendedName>
        <fullName evidence="7">Endolytic murein transglycosylase</fullName>
        <ecNumber evidence="7">4.2.2.29</ecNumber>
    </recommendedName>
    <alternativeName>
        <fullName evidence="7">Peptidoglycan lytic transglycosylase</fullName>
    </alternativeName>
    <alternativeName>
        <fullName evidence="7">Peptidoglycan polymerization terminase</fullName>
    </alternativeName>
</protein>
<dbReference type="CDD" id="cd08010">
    <property type="entry name" value="MltG_like"/>
    <property type="match status" value="1"/>
</dbReference>